<dbReference type="RefSeq" id="WP_106214678.1">
    <property type="nucleotide sequence ID" value="NZ_PVTL01000010.1"/>
</dbReference>
<dbReference type="FunFam" id="3.40.50.300:FF:000042">
    <property type="entry name" value="Maltose/maltodextrin ABC transporter, ATP-binding protein"/>
    <property type="match status" value="1"/>
</dbReference>
<dbReference type="PANTHER" id="PTHR43875:SF15">
    <property type="entry name" value="TREHALOSE IMPORT ATP-BINDING PROTEIN SUGC"/>
    <property type="match status" value="1"/>
</dbReference>
<dbReference type="InterPro" id="IPR017871">
    <property type="entry name" value="ABC_transporter-like_CS"/>
</dbReference>
<reference evidence="9 10" key="1">
    <citation type="submission" date="2018-03" db="EMBL/GenBank/DDBJ databases">
        <title>Genomic Encyclopedia of Type Strains, Phase III (KMG-III): the genomes of soil and plant-associated and newly described type strains.</title>
        <authorList>
            <person name="Whitman W."/>
        </authorList>
    </citation>
    <scope>NUCLEOTIDE SEQUENCE [LARGE SCALE GENOMIC DNA]</scope>
    <source>
        <strain evidence="9 10">CGMCC 1.12484</strain>
    </source>
</reference>
<keyword evidence="3" id="KW-0547">Nucleotide-binding</keyword>
<evidence type="ECO:0000256" key="3">
    <source>
        <dbReference type="ARBA" id="ARBA00022741"/>
    </source>
</evidence>
<organism evidence="9 10">
    <name type="scientific">Glaciihabitans tibetensis</name>
    <dbReference type="NCBI Taxonomy" id="1266600"/>
    <lineage>
        <taxon>Bacteria</taxon>
        <taxon>Bacillati</taxon>
        <taxon>Actinomycetota</taxon>
        <taxon>Actinomycetes</taxon>
        <taxon>Micrococcales</taxon>
        <taxon>Microbacteriaceae</taxon>
        <taxon>Glaciihabitans</taxon>
    </lineage>
</organism>
<dbReference type="Proteomes" id="UP000237983">
    <property type="component" value="Unassembled WGS sequence"/>
</dbReference>
<dbReference type="Gene3D" id="2.40.50.100">
    <property type="match status" value="1"/>
</dbReference>
<dbReference type="GO" id="GO:0005524">
    <property type="term" value="F:ATP binding"/>
    <property type="evidence" value="ECO:0007669"/>
    <property type="project" value="UniProtKB-KW"/>
</dbReference>
<protein>
    <submittedName>
        <fullName evidence="9">Multiple sugar transport system ATP-binding protein</fullName>
    </submittedName>
</protein>
<dbReference type="InterPro" id="IPR008995">
    <property type="entry name" value="Mo/tungstate-bd_C_term_dom"/>
</dbReference>
<keyword evidence="2" id="KW-1003">Cell membrane</keyword>
<dbReference type="PROSITE" id="PS00211">
    <property type="entry name" value="ABC_TRANSPORTER_1"/>
    <property type="match status" value="1"/>
</dbReference>
<dbReference type="GO" id="GO:0055052">
    <property type="term" value="C:ATP-binding cassette (ABC) transporter complex, substrate-binding subunit-containing"/>
    <property type="evidence" value="ECO:0007669"/>
    <property type="project" value="TreeGrafter"/>
</dbReference>
<keyword evidence="1" id="KW-0813">Transport</keyword>
<evidence type="ECO:0000313" key="9">
    <source>
        <dbReference type="EMBL" id="PRY65433.1"/>
    </source>
</evidence>
<dbReference type="InterPro" id="IPR003439">
    <property type="entry name" value="ABC_transporter-like_ATP-bd"/>
</dbReference>
<keyword evidence="5" id="KW-1278">Translocase</keyword>
<keyword evidence="4 9" id="KW-0067">ATP-binding</keyword>
<dbReference type="EMBL" id="PVTL01000010">
    <property type="protein sequence ID" value="PRY65433.1"/>
    <property type="molecule type" value="Genomic_DNA"/>
</dbReference>
<dbReference type="Gene3D" id="3.40.50.300">
    <property type="entry name" value="P-loop containing nucleotide triphosphate hydrolases"/>
    <property type="match status" value="1"/>
</dbReference>
<sequence length="369" mass="39252">MTTSTIAGDIQLVGLTKKYGASTALNALDLHIPAGSLTVIVGPSGCGKSTLLRVLSGLETATDGELLIGGLPVAGQDAGDRDVAMVFQDYALYPHMTVAANLSFGLRLQARHDRRGGPSKAEIAQRVAQVGGLLGLDKLLHRRPAELSGGQRQRVALGRAIIRRPGVLLLDEPLSALDSQLRASARGEILRLHREIGATLVLVTHDQHEALSMATHLVVMDAGAVAQSGTPEELFHAPATEFVATFVGSPAMNLQPEGDGRVGWRASDARISMADAAGATTPDGLVVEGTTETCEFTGDGQQVTVRTGERVGERGERVDDRSGDRSGDRTFIITQREGERWLRVGDPVRAVIPPSQLHHFDRNGLRRNA</sequence>
<feature type="domain" description="ABC transporter" evidence="8">
    <location>
        <begin position="10"/>
        <end position="247"/>
    </location>
</feature>
<dbReference type="InterPro" id="IPR027417">
    <property type="entry name" value="P-loop_NTPase"/>
</dbReference>
<evidence type="ECO:0000256" key="7">
    <source>
        <dbReference type="SAM" id="MobiDB-lite"/>
    </source>
</evidence>
<dbReference type="Pfam" id="PF00005">
    <property type="entry name" value="ABC_tran"/>
    <property type="match status" value="1"/>
</dbReference>
<dbReference type="AlphaFoldDB" id="A0A2T0V5K2"/>
<dbReference type="GO" id="GO:0140359">
    <property type="term" value="F:ABC-type transporter activity"/>
    <property type="evidence" value="ECO:0007669"/>
    <property type="project" value="UniProtKB-ARBA"/>
</dbReference>
<dbReference type="OrthoDB" id="9802264at2"/>
<evidence type="ECO:0000313" key="10">
    <source>
        <dbReference type="Proteomes" id="UP000237983"/>
    </source>
</evidence>
<dbReference type="SUPFAM" id="SSF52540">
    <property type="entry name" value="P-loop containing nucleoside triphosphate hydrolases"/>
    <property type="match status" value="1"/>
</dbReference>
<evidence type="ECO:0000256" key="2">
    <source>
        <dbReference type="ARBA" id="ARBA00022475"/>
    </source>
</evidence>
<keyword evidence="10" id="KW-1185">Reference proteome</keyword>
<accession>A0A2T0V5K2</accession>
<dbReference type="PANTHER" id="PTHR43875">
    <property type="entry name" value="MALTODEXTRIN IMPORT ATP-BINDING PROTEIN MSMX"/>
    <property type="match status" value="1"/>
</dbReference>
<comment type="caution">
    <text evidence="9">The sequence shown here is derived from an EMBL/GenBank/DDBJ whole genome shotgun (WGS) entry which is preliminary data.</text>
</comment>
<keyword evidence="6" id="KW-0472">Membrane</keyword>
<evidence type="ECO:0000256" key="1">
    <source>
        <dbReference type="ARBA" id="ARBA00022448"/>
    </source>
</evidence>
<gene>
    <name evidence="9" type="ORF">B0I08_11065</name>
</gene>
<dbReference type="SUPFAM" id="SSF50331">
    <property type="entry name" value="MOP-like"/>
    <property type="match status" value="1"/>
</dbReference>
<dbReference type="SMART" id="SM00382">
    <property type="entry name" value="AAA"/>
    <property type="match status" value="1"/>
</dbReference>
<proteinExistence type="predicted"/>
<evidence type="ECO:0000256" key="6">
    <source>
        <dbReference type="ARBA" id="ARBA00023136"/>
    </source>
</evidence>
<feature type="region of interest" description="Disordered" evidence="7">
    <location>
        <begin position="309"/>
        <end position="328"/>
    </location>
</feature>
<keyword evidence="9" id="KW-0762">Sugar transport</keyword>
<dbReference type="InterPro" id="IPR003593">
    <property type="entry name" value="AAA+_ATPase"/>
</dbReference>
<evidence type="ECO:0000259" key="8">
    <source>
        <dbReference type="PROSITE" id="PS50893"/>
    </source>
</evidence>
<evidence type="ECO:0000256" key="5">
    <source>
        <dbReference type="ARBA" id="ARBA00022967"/>
    </source>
</evidence>
<dbReference type="InterPro" id="IPR047641">
    <property type="entry name" value="ABC_transpr_MalK/UgpC-like"/>
</dbReference>
<evidence type="ECO:0000256" key="4">
    <source>
        <dbReference type="ARBA" id="ARBA00022840"/>
    </source>
</evidence>
<name>A0A2T0V5K2_9MICO</name>
<dbReference type="PROSITE" id="PS50893">
    <property type="entry name" value="ABC_TRANSPORTER_2"/>
    <property type="match status" value="1"/>
</dbReference>
<dbReference type="GO" id="GO:0016887">
    <property type="term" value="F:ATP hydrolysis activity"/>
    <property type="evidence" value="ECO:0007669"/>
    <property type="project" value="InterPro"/>
</dbReference>